<evidence type="ECO:0000313" key="11">
    <source>
        <dbReference type="EMBL" id="VEN34307.1"/>
    </source>
</evidence>
<evidence type="ECO:0000256" key="3">
    <source>
        <dbReference type="ARBA" id="ARBA00022490"/>
    </source>
</evidence>
<dbReference type="AlphaFoldDB" id="A0A653BFE7"/>
<comment type="subcellular location">
    <subcellularLocation>
        <location evidence="1">Cell projection</location>
        <location evidence="1">Cilium</location>
    </subcellularLocation>
    <subcellularLocation>
        <location evidence="2">Cytoplasm</location>
        <location evidence="2">Cytoskeleton</location>
    </subcellularLocation>
</comment>
<reference evidence="11 12" key="1">
    <citation type="submission" date="2019-01" db="EMBL/GenBank/DDBJ databases">
        <authorList>
            <person name="Sayadi A."/>
        </authorList>
    </citation>
    <scope>NUCLEOTIDE SEQUENCE [LARGE SCALE GENOMIC DNA]</scope>
</reference>
<feature type="coiled-coil region" evidence="9">
    <location>
        <begin position="275"/>
        <end position="330"/>
    </location>
</feature>
<evidence type="ECO:0008006" key="13">
    <source>
        <dbReference type="Google" id="ProtNLM"/>
    </source>
</evidence>
<name>A0A653BFE7_CALMS</name>
<dbReference type="GO" id="GO:0005929">
    <property type="term" value="C:cilium"/>
    <property type="evidence" value="ECO:0007669"/>
    <property type="project" value="UniProtKB-SubCell"/>
</dbReference>
<keyword evidence="3" id="KW-0963">Cytoplasm</keyword>
<evidence type="ECO:0000256" key="2">
    <source>
        <dbReference type="ARBA" id="ARBA00004245"/>
    </source>
</evidence>
<sequence>MFNSKKPLPGKNHPDDERQLAEAKESIGDYRIKDSDDYKPPPRERETTVKKYKQVLDARLKQFNLRHAYIAKVWSIRDLKYETRDKLLEKKQQLQTVQQDLPHQLWKTCPPIPDIQEDEFPEKKFNVEVVMEYETENENVDEKKLRAMQFVEPPDAEQLGREILPLRQRYPTMDSKGKFVSSYPDDVVQKVVEQNLQSLIDSPEDADTPYEMCLRVRRLNRSLFLQFQIISEMEQMINDFNNTIEETKMERLPLLARGNFIDLHILTLNQELNILKQFESQEDALTDKVNESLKKVHAKEDEIDTLKNKQEAIEAEIENLHQEEIKIQDKFRHAAENNKFYDFLKKVFKKKYKPPKVHVDGESSSESSSSSSSEESDEDDAGSIDSKDFGFIKQDLNVCPKGCEVAIYNLTVELRSMRHEVEQAVRDQKAELEVIKKNIDMANRQTSSLQNHFKASQRDLENYQREKQKMMNQVKCVTILNASQICDLNLDNFNIDDYLVFSSRRLSELYKRVGELQYEDYQQKSTHDIYLKHLCRMKKDLNYMKSKKKVLKNDYQRIMKEQFGKEIDLHEIELAIIKKSFQKTHVNELEEVLLKRLVYEVRVKNTNLKEVFVTELRLWNKKIYEIQDVLADIIKENTKRLELLQVLSHEKKELVNLVNTQSKKKEHVEKLEGIQEKYNQTLEKLEKFVEEQQKQIQDLKLEIKMLKTKGMPPRERRKEELKEIIKEKVEITEPESESPPEERDVIETKESEETVLVIMDYKEETGPYVAEAEYVVRDMLDNLLTNVETRLSKLSIENMVKSILSGVLHTTSVIDIIHEIVNNLPITPSDEQLKIIDESAEKLLQIQEINASEESLLNCAHELLEDVLDEVMMVAGAPHDVIFKMVNKLVDLIPSEILLRERSLNTISDKVKDIVQGERLDSEELRSYIERIPEQYRELMGQIINAILERVYGEGIDYIYIIKHE</sequence>
<dbReference type="Proteomes" id="UP000410492">
    <property type="component" value="Unassembled WGS sequence"/>
</dbReference>
<evidence type="ECO:0000256" key="7">
    <source>
        <dbReference type="ARBA" id="ARBA00023212"/>
    </source>
</evidence>
<evidence type="ECO:0000256" key="1">
    <source>
        <dbReference type="ARBA" id="ARBA00004138"/>
    </source>
</evidence>
<protein>
    <recommendedName>
        <fullName evidence="13">DUF4200 domain-containing protein</fullName>
    </recommendedName>
</protein>
<keyword evidence="12" id="KW-1185">Reference proteome</keyword>
<feature type="region of interest" description="Disordered" evidence="10">
    <location>
        <begin position="355"/>
        <end position="385"/>
    </location>
</feature>
<feature type="compositionally biased region" description="Basic and acidic residues" evidence="10">
    <location>
        <begin position="12"/>
        <end position="47"/>
    </location>
</feature>
<organism evidence="11 12">
    <name type="scientific">Callosobruchus maculatus</name>
    <name type="common">Southern cowpea weevil</name>
    <name type="synonym">Pulse bruchid</name>
    <dbReference type="NCBI Taxonomy" id="64391"/>
    <lineage>
        <taxon>Eukaryota</taxon>
        <taxon>Metazoa</taxon>
        <taxon>Ecdysozoa</taxon>
        <taxon>Arthropoda</taxon>
        <taxon>Hexapoda</taxon>
        <taxon>Insecta</taxon>
        <taxon>Pterygota</taxon>
        <taxon>Neoptera</taxon>
        <taxon>Endopterygota</taxon>
        <taxon>Coleoptera</taxon>
        <taxon>Polyphaga</taxon>
        <taxon>Cucujiformia</taxon>
        <taxon>Chrysomeloidea</taxon>
        <taxon>Chrysomelidae</taxon>
        <taxon>Bruchinae</taxon>
        <taxon>Bruchini</taxon>
        <taxon>Callosobruchus</taxon>
    </lineage>
</organism>
<feature type="coiled-coil region" evidence="9">
    <location>
        <begin position="657"/>
        <end position="709"/>
    </location>
</feature>
<keyword evidence="5" id="KW-0677">Repeat</keyword>
<evidence type="ECO:0000256" key="6">
    <source>
        <dbReference type="ARBA" id="ARBA00023054"/>
    </source>
</evidence>
<dbReference type="PANTHER" id="PTHR14885:SF3">
    <property type="entry name" value="CILIA- AND FLAGELLA-ASSOCIATED PROTEIN 44"/>
    <property type="match status" value="1"/>
</dbReference>
<dbReference type="GO" id="GO:0005856">
    <property type="term" value="C:cytoskeleton"/>
    <property type="evidence" value="ECO:0007669"/>
    <property type="project" value="UniProtKB-SubCell"/>
</dbReference>
<proteinExistence type="predicted"/>
<dbReference type="OrthoDB" id="1935234at2759"/>
<evidence type="ECO:0000313" key="12">
    <source>
        <dbReference type="Proteomes" id="UP000410492"/>
    </source>
</evidence>
<evidence type="ECO:0000256" key="4">
    <source>
        <dbReference type="ARBA" id="ARBA00022574"/>
    </source>
</evidence>
<gene>
    <name evidence="11" type="ORF">CALMAC_LOCUS544</name>
</gene>
<feature type="compositionally biased region" description="Low complexity" evidence="10">
    <location>
        <begin position="362"/>
        <end position="373"/>
    </location>
</feature>
<keyword evidence="6 9" id="KW-0175">Coiled coil</keyword>
<feature type="coiled-coil region" evidence="9">
    <location>
        <begin position="418"/>
        <end position="480"/>
    </location>
</feature>
<keyword evidence="4" id="KW-0853">WD repeat</keyword>
<evidence type="ECO:0000256" key="9">
    <source>
        <dbReference type="SAM" id="Coils"/>
    </source>
</evidence>
<dbReference type="EMBL" id="CAACVG010000564">
    <property type="protein sequence ID" value="VEN34307.1"/>
    <property type="molecule type" value="Genomic_DNA"/>
</dbReference>
<evidence type="ECO:0000256" key="8">
    <source>
        <dbReference type="ARBA" id="ARBA00023273"/>
    </source>
</evidence>
<evidence type="ECO:0000256" key="10">
    <source>
        <dbReference type="SAM" id="MobiDB-lite"/>
    </source>
</evidence>
<accession>A0A653BFE7</accession>
<keyword evidence="7" id="KW-0206">Cytoskeleton</keyword>
<evidence type="ECO:0000256" key="5">
    <source>
        <dbReference type="ARBA" id="ARBA00022737"/>
    </source>
</evidence>
<feature type="region of interest" description="Disordered" evidence="10">
    <location>
        <begin position="1"/>
        <end position="47"/>
    </location>
</feature>
<dbReference type="PANTHER" id="PTHR14885">
    <property type="entry name" value="CILIA- AND FLAGELLA-ASSOCIATED PROTEIN 43-RELATED"/>
    <property type="match status" value="1"/>
</dbReference>
<keyword evidence="8" id="KW-0966">Cell projection</keyword>